<feature type="compositionally biased region" description="Basic and acidic residues" evidence="1">
    <location>
        <begin position="1855"/>
        <end position="1874"/>
    </location>
</feature>
<feature type="compositionally biased region" description="Basic residues" evidence="1">
    <location>
        <begin position="2749"/>
        <end position="2758"/>
    </location>
</feature>
<feature type="compositionally biased region" description="Basic and acidic residues" evidence="1">
    <location>
        <begin position="2149"/>
        <end position="2168"/>
    </location>
</feature>
<feature type="compositionally biased region" description="Basic residues" evidence="1">
    <location>
        <begin position="2696"/>
        <end position="2713"/>
    </location>
</feature>
<feature type="compositionally biased region" description="Polar residues" evidence="1">
    <location>
        <begin position="275"/>
        <end position="292"/>
    </location>
</feature>
<feature type="region of interest" description="Disordered" evidence="1">
    <location>
        <begin position="1851"/>
        <end position="1883"/>
    </location>
</feature>
<feature type="compositionally biased region" description="Basic and acidic residues" evidence="1">
    <location>
        <begin position="2209"/>
        <end position="2224"/>
    </location>
</feature>
<feature type="compositionally biased region" description="Basic and acidic residues" evidence="1">
    <location>
        <begin position="2180"/>
        <end position="2202"/>
    </location>
</feature>
<feature type="compositionally biased region" description="Basic and acidic residues" evidence="1">
    <location>
        <begin position="2548"/>
        <end position="2557"/>
    </location>
</feature>
<proteinExistence type="predicted"/>
<feature type="region of interest" description="Disordered" evidence="1">
    <location>
        <begin position="1655"/>
        <end position="1685"/>
    </location>
</feature>
<feature type="compositionally biased region" description="Basic and acidic residues" evidence="1">
    <location>
        <begin position="1657"/>
        <end position="1673"/>
    </location>
</feature>
<feature type="compositionally biased region" description="Polar residues" evidence="1">
    <location>
        <begin position="1921"/>
        <end position="1937"/>
    </location>
</feature>
<dbReference type="GeneID" id="114343751"/>
<keyword evidence="4" id="KW-1185">Reference proteome</keyword>
<feature type="compositionally biased region" description="Basic and acidic residues" evidence="1">
    <location>
        <begin position="2111"/>
        <end position="2134"/>
    </location>
</feature>
<feature type="compositionally biased region" description="Basic and acidic residues" evidence="1">
    <location>
        <begin position="2486"/>
        <end position="2508"/>
    </location>
</feature>
<feature type="compositionally biased region" description="Basic and acidic residues" evidence="1">
    <location>
        <begin position="2335"/>
        <end position="2358"/>
    </location>
</feature>
<feature type="compositionally biased region" description="Basic and acidic residues" evidence="1">
    <location>
        <begin position="240"/>
        <end position="255"/>
    </location>
</feature>
<feature type="compositionally biased region" description="Polar residues" evidence="1">
    <location>
        <begin position="2576"/>
        <end position="2585"/>
    </location>
</feature>
<feature type="compositionally biased region" description="Low complexity" evidence="1">
    <location>
        <begin position="2359"/>
        <end position="2372"/>
    </location>
</feature>
<feature type="compositionally biased region" description="Basic and acidic residues" evidence="1">
    <location>
        <begin position="2235"/>
        <end position="2254"/>
    </location>
</feature>
<feature type="region of interest" description="Disordered" evidence="1">
    <location>
        <begin position="1990"/>
        <end position="2015"/>
    </location>
</feature>
<feature type="chain" id="PRO_5047321974" evidence="2">
    <location>
        <begin position="20"/>
        <end position="3018"/>
    </location>
</feature>
<feature type="compositionally biased region" description="Basic and acidic residues" evidence="1">
    <location>
        <begin position="2714"/>
        <end position="2736"/>
    </location>
</feature>
<feature type="compositionally biased region" description="Acidic residues" evidence="1">
    <location>
        <begin position="2525"/>
        <end position="2547"/>
    </location>
</feature>
<feature type="compositionally biased region" description="Basic and acidic residues" evidence="1">
    <location>
        <begin position="2304"/>
        <end position="2318"/>
    </location>
</feature>
<protein>
    <submittedName>
        <fullName evidence="3">Uncharacterized protein</fullName>
    </submittedName>
</protein>
<dbReference type="Proteomes" id="UP001652700">
    <property type="component" value="Unplaced"/>
</dbReference>
<feature type="compositionally biased region" description="Polar residues" evidence="1">
    <location>
        <begin position="355"/>
        <end position="370"/>
    </location>
</feature>
<feature type="compositionally biased region" description="Basic and acidic residues" evidence="1">
    <location>
        <begin position="2451"/>
        <end position="2471"/>
    </location>
</feature>
<feature type="compositionally biased region" description="Basic and acidic residues" evidence="1">
    <location>
        <begin position="2373"/>
        <end position="2403"/>
    </location>
</feature>
<feature type="compositionally biased region" description="Polar residues" evidence="1">
    <location>
        <begin position="2135"/>
        <end position="2148"/>
    </location>
</feature>
<evidence type="ECO:0000256" key="1">
    <source>
        <dbReference type="SAM" id="MobiDB-lite"/>
    </source>
</evidence>
<feature type="region of interest" description="Disordered" evidence="1">
    <location>
        <begin position="350"/>
        <end position="384"/>
    </location>
</feature>
<dbReference type="EnsemblMetazoa" id="XM_028294592.2">
    <property type="protein sequence ID" value="XP_028150393.2"/>
    <property type="gene ID" value="LOC114343751"/>
</dbReference>
<feature type="signal peptide" evidence="2">
    <location>
        <begin position="1"/>
        <end position="19"/>
    </location>
</feature>
<evidence type="ECO:0000256" key="2">
    <source>
        <dbReference type="SAM" id="SignalP"/>
    </source>
</evidence>
<organism evidence="3 4">
    <name type="scientific">Diabrotica virgifera virgifera</name>
    <name type="common">western corn rootworm</name>
    <dbReference type="NCBI Taxonomy" id="50390"/>
    <lineage>
        <taxon>Eukaryota</taxon>
        <taxon>Metazoa</taxon>
        <taxon>Ecdysozoa</taxon>
        <taxon>Arthropoda</taxon>
        <taxon>Hexapoda</taxon>
        <taxon>Insecta</taxon>
        <taxon>Pterygota</taxon>
        <taxon>Neoptera</taxon>
        <taxon>Endopterygota</taxon>
        <taxon>Coleoptera</taxon>
        <taxon>Polyphaga</taxon>
        <taxon>Cucujiformia</taxon>
        <taxon>Chrysomeloidea</taxon>
        <taxon>Chrysomelidae</taxon>
        <taxon>Galerucinae</taxon>
        <taxon>Diabroticina</taxon>
        <taxon>Diabroticites</taxon>
        <taxon>Diabrotica</taxon>
    </lineage>
</organism>
<feature type="compositionally biased region" description="Basic and acidic residues" evidence="1">
    <location>
        <begin position="2089"/>
        <end position="2104"/>
    </location>
</feature>
<feature type="region of interest" description="Disordered" evidence="1">
    <location>
        <begin position="1917"/>
        <end position="1958"/>
    </location>
</feature>
<feature type="compositionally biased region" description="Basic and acidic residues" evidence="1">
    <location>
        <begin position="1938"/>
        <end position="1947"/>
    </location>
</feature>
<feature type="compositionally biased region" description="Polar residues" evidence="1">
    <location>
        <begin position="2476"/>
        <end position="2485"/>
    </location>
</feature>
<sequence length="3018" mass="342312">MIIVYILGSVLLTTSYTSSYVINTDRDSLGYINGNEDAETNPYSLYLQNNLPSPYPPVTNPYRYYGHNYVPTSYPPVTNAYRFYGQNNVPYSPVNYAVPSYFQKYLLSPDLSLNQIQPETSSLVDNSHIPDIAWSNYDRYPESHEYSYIGGDNNADREWKSGFNGKATTFSIKKERGPVQINADLSFVPSENSNENYQKYETPNEGILTNTPTKLDKQIIDKDFSTPYTTLGNVFYSQKYTDKDSGKDSGSDKSKSSSKSTPGAQLSKGVKPSDHTSPTLVEVTTTMNNQNKSQKHNLKKESPTNRKGGLGDLLFEGLKYVGDTLGETAHQGIKSLFNKISNRNLVGLLEDNEQESSTNTTDADTQSDNPEGSEDNNQEDIDDGSKKLSKLRTLTDILRLLEDFQEESNIDTILSGTGLDNQYESQESNLEEKLGTNARGIWGSIFTDVASSVIYDGIKKLFGMRSLTNLPRLLEDFEEESNIATILSGTGLDSSQESNLEEKVGTNTRGILGSLFTNIISSAIYDGIQYVTNKIFQKRSLTNLRRLLKDFEEEFNVDTILSDTELDDQESSLEEEPTAIARSILGIIGGALFGIAKLVAKTVAGKAIISGIKKIFKKRALGTLTRLLEDSEETPITNPFQEETVEFGTESYNRESTLEEKPTAIARSILGIIGGALFGIAKLVAKTVVGKAIISGIKKIFKKRALGTLTRLLEDSEETPITNPFQEETVEFGTESYNRESTLEEKPTAIARSILGIIGGALFGIAKLVAKTVVGKAIISGIKKIFKKRALGNLTRLLEDSEETPIINPFQEESVELGTESYNQESTLEEKPTAIARSILGIIGGALFGIAKLAAKTVAGKAIISLITNRSKTGTLGILPRLLEDSEENPTINTRIKDIFPIGWILPPSSFLTGRPMKWIKDIGAYKTGNTDDKENWEEFVVNKHLIDEKGSFDVEINSNSNEREHVLKIKVSKKSPEQILIAEMDKYIYDLYKTLKDINKQSKKGKKTTRVRRDLQNKDPVGLRHSLELSDNTKIDDDLETPLQDYSYYYGNEDILRDNLLNTPSKLDKSVLQQIFFNVLYSNKYLEDISWFDRRKIKPLFLNYIQSLSNTYLSPDMKIDLINLRNYIAMGYFNHVYYGVEEPTVLEVINELMTTVNNIIFKHQNDQEMMQEINEQHDKNEKTIFFVIKRFKLDKSSLFIKITSSFKAQYVVDIELLHTSAEPFATRDAINKYFKPTLKLFKSAKEPVQKIKDHMKNLVDVKKLVPVNFAAVKNPGKSPNINKTKDADLKQRSKYANEDKLVEDFIDEKLLDLESDEDEDSYSYTESSFENGSFLTTGDIVYRDINVKKILSKILPTNTILHQIDVFKKKHFGSPLNVKRGENVNDVLEKMKKILKKLRLYLLFTKKNLVGKGQHLLFEQIDQLLRLQESYADSLENIIQPDNNDGSLFKYLHFRKSPQDSIQNDAEQSPENLEDQEQVKLNVNTLDQLLQLQGTYLDGLDDKFEAVALFNDNSLKPPFQEENKGPKQNVLKNVLSKLQQINKLMKLLNVVKQKRFQSHLKDEVRHHIIDMFGNMKKVLFELKTYVGGDKYKITLSANADSVQDELQGKPEALKSQQSNGVDVNQIDKLLRLQESYADSLQGVFEAEGIHTQNVDDDLKTSSKNESSIEKPSENNLDDTPQDTADQTSMLDQLIGVQERYVDRLYDMFEAEQHYVEKHTSDLDQQSSGRKRILSTRENILEHIIPQVIFINHQLNDLRDLKRKDLVSPVNGNHIEMIVDLLKNMKSILEELKQFMGATKFSFDSLLKDKTLVDNQQSLKDQEQNLFELDKIDQIIRIQVSYADSLEDLINGENRQNDDNLDDDLKKRPREESSVKPIPPNLQNEDKLWRNIKAVDQLLTLQQSYLDSLDDVLQDEELDNGSGNVKQISPNETTSDIKSPEKDEQKTRSMGNEQPHMDDLNTIDQFLRLQDNYNKLSDIFADVELNNDDFDDLKPAQNESSTTPPVSPVEPQNNKTNKLLVRPKVLVKNEVLKRIQYMLKQINQLLIDPKSYKQKRTKLRPKPPILRNAFIPAHQSTSTLQHAAKKKAQSADKKSENNKKDKLRANSNGNKRLEHDAGGKAQKEERKKIADNKKLNLTVNSNDLNTLQHDAERKKQSAGHGKIEDNKKLNLTANSNDHNTLQHDAERKKQSEEAGKIGDNKKFTHHYRSQQDAETKTLRADNKKLKPTANSNDNKTLDHDAERKTQNEEDEKKLRLTTNSNDNNTLEHDAERKTQIAEEEKLDNIKQDNLKLTANNNDNNTLEHNAERKTQSREDKKIKDHKKLTPLTNSSDDNTLEHDAERKTQTAEEEKLDNEQDNLKLTANNNDNNTLEHNAERKTQSREDEKIEDDKKLPLLTNSKDDNTLEQDAVISTPIKTVGDGKPENLKNEELERSETEEFKANTTTDISQKGGDEKQKNLEHKVLEQNEIDKFLPAANTSNTNTLNKDVHETRQNLDNEVSEHNEKENTNKSNTSKNDYDEKQENLEDGQSELDETDDNYDDGAPEDLEDKHLERDENVASTNDTNTDEDKVEDQVLPTSYNNKRSFISHANYGKNGQNVEDQKLKEEKEEGEDNINDNSVPTASKNDTNTLKNDFSNNPQNDKGVETNVNVTNTLENDAERHSQNLEDKELEDNNQDKLVVKKNAIEEEETPRSRSLPRLKSKFREIRKKKNKNRNDKLNKNKNNKDKKEKKDKKDNKVRKDKKDKDKAKKTHVRKEKQKNSGKDKISKKKNRLIIPVENDADVDVPPQVEIEDNDNPSSQLTNPEGSVDIKLPDENNPSATIVPKPEPVVTHTEPPPPNVMQDLSVTHTELPPPNVMQDLPVSHTEPKPPNVMPDLPVTHTEPPPSNKMQDLPVTHAELPPPNVMQEVSVTHAEPPPPNVMHDLPLTHAELPPPNVMQEVSVTHAEPPPPNVMQDLPLTHAESPTPNVIHDASVTHTEPPPPNLLQETMETQNPNDAIDFKIFREPENRNKSTSISN</sequence>
<feature type="compositionally biased region" description="Basic and acidic residues" evidence="1">
    <location>
        <begin position="2658"/>
        <end position="2668"/>
    </location>
</feature>
<reference evidence="3" key="1">
    <citation type="submission" date="2025-05" db="UniProtKB">
        <authorList>
            <consortium name="EnsemblMetazoa"/>
        </authorList>
    </citation>
    <scope>IDENTIFICATION</scope>
</reference>
<name>A0ABM5IYW1_DIAVI</name>
<feature type="region of interest" description="Disordered" evidence="1">
    <location>
        <begin position="2053"/>
        <end position="2989"/>
    </location>
</feature>
<evidence type="ECO:0000313" key="4">
    <source>
        <dbReference type="Proteomes" id="UP001652700"/>
    </source>
</evidence>
<feature type="region of interest" description="Disordered" evidence="1">
    <location>
        <begin position="190"/>
        <end position="210"/>
    </location>
</feature>
<feature type="compositionally biased region" description="Polar residues" evidence="1">
    <location>
        <begin position="2169"/>
        <end position="2179"/>
    </location>
</feature>
<feature type="compositionally biased region" description="Basic and acidic residues" evidence="1">
    <location>
        <begin position="2675"/>
        <end position="2686"/>
    </location>
</feature>
<feature type="region of interest" description="Disordered" evidence="1">
    <location>
        <begin position="240"/>
        <end position="308"/>
    </location>
</feature>
<keyword evidence="2" id="KW-0732">Signal</keyword>
<feature type="compositionally biased region" description="Basic and acidic residues" evidence="1">
    <location>
        <begin position="2419"/>
        <end position="2440"/>
    </location>
</feature>
<feature type="compositionally biased region" description="Polar residues" evidence="1">
    <location>
        <begin position="2797"/>
        <end position="2806"/>
    </location>
</feature>
<feature type="compositionally biased region" description="Low complexity" evidence="1">
    <location>
        <begin position="2290"/>
        <end position="2303"/>
    </location>
</feature>
<feature type="compositionally biased region" description="Polar residues" evidence="1">
    <location>
        <begin position="2616"/>
        <end position="2641"/>
    </location>
</feature>
<accession>A0ABM5IYW1</accession>
<evidence type="ECO:0000313" key="3">
    <source>
        <dbReference type="EnsemblMetazoa" id="XP_028150393.2"/>
    </source>
</evidence>
<feature type="compositionally biased region" description="Acidic residues" evidence="1">
    <location>
        <begin position="371"/>
        <end position="382"/>
    </location>
</feature>
<dbReference type="RefSeq" id="XP_028150393.2">
    <property type="nucleotide sequence ID" value="XM_028294592.2"/>
</dbReference>
<feature type="compositionally biased region" description="Basic and acidic residues" evidence="1">
    <location>
        <begin position="2265"/>
        <end position="2289"/>
    </location>
</feature>